<evidence type="ECO:0000313" key="2">
    <source>
        <dbReference type="Proteomes" id="UP000306402"/>
    </source>
</evidence>
<keyword evidence="2" id="KW-1185">Reference proteome</keyword>
<accession>A0A5R9KYG1</accession>
<proteinExistence type="predicted"/>
<dbReference type="RefSeq" id="WP_138366569.1">
    <property type="nucleotide sequence ID" value="NZ_VCEJ01000004.1"/>
</dbReference>
<evidence type="ECO:0000313" key="1">
    <source>
        <dbReference type="EMBL" id="TLV01198.1"/>
    </source>
</evidence>
<sequence>MKRLLYLPLFLTLFFACKKDSMDSAYDAANIQTIAGPWRLVEVEKTSLANQRFWEKVPANQSDTLVFRSDGVILNGDGTPRCCAPNSLLINGAIMEIKPQSAIPANPICFYVSCVNCPTWELTWTDDTLIISSCLSGRTKYVR</sequence>
<dbReference type="Proteomes" id="UP000306402">
    <property type="component" value="Unassembled WGS sequence"/>
</dbReference>
<name>A0A5R9KYG1_9BACT</name>
<organism evidence="1 2">
    <name type="scientific">Dyadobacter luticola</name>
    <dbReference type="NCBI Taxonomy" id="1979387"/>
    <lineage>
        <taxon>Bacteria</taxon>
        <taxon>Pseudomonadati</taxon>
        <taxon>Bacteroidota</taxon>
        <taxon>Cytophagia</taxon>
        <taxon>Cytophagales</taxon>
        <taxon>Spirosomataceae</taxon>
        <taxon>Dyadobacter</taxon>
    </lineage>
</organism>
<dbReference type="PROSITE" id="PS51257">
    <property type="entry name" value="PROKAR_LIPOPROTEIN"/>
    <property type="match status" value="1"/>
</dbReference>
<reference evidence="1 2" key="1">
    <citation type="submission" date="2019-05" db="EMBL/GenBank/DDBJ databases">
        <authorList>
            <person name="Qu J.-H."/>
        </authorList>
    </citation>
    <scope>NUCLEOTIDE SEQUENCE [LARGE SCALE GENOMIC DNA]</scope>
    <source>
        <strain evidence="1 2">T17</strain>
    </source>
</reference>
<comment type="caution">
    <text evidence="1">The sequence shown here is derived from an EMBL/GenBank/DDBJ whole genome shotgun (WGS) entry which is preliminary data.</text>
</comment>
<dbReference type="EMBL" id="VCEJ01000004">
    <property type="protein sequence ID" value="TLV01198.1"/>
    <property type="molecule type" value="Genomic_DNA"/>
</dbReference>
<protein>
    <recommendedName>
        <fullName evidence="3">Lipocalin-like domain-containing protein</fullName>
    </recommendedName>
</protein>
<dbReference type="AlphaFoldDB" id="A0A5R9KYG1"/>
<evidence type="ECO:0008006" key="3">
    <source>
        <dbReference type="Google" id="ProtNLM"/>
    </source>
</evidence>
<gene>
    <name evidence="1" type="ORF">FEN17_17270</name>
</gene>
<dbReference type="OrthoDB" id="953246at2"/>